<dbReference type="OMA" id="NECRMYK"/>
<keyword evidence="12" id="KW-0443">Lipid metabolism</keyword>
<sequence length="320" mass="36583">MMFTCLSACQEEAQTLLSLFLQSRLFLTLVILCACSILYILICPYFCLSLCWLGCRHPEEQEGVLPAGPGAAQFEGYISVPDGKPLARVPCRQCAVVSSSGQMLGSRSGKEIDEKECVLRMNQAPTQGYEEDVGGRSTIRVVSHTSIPLLLRNQSYFFKQSRDTIYVIWGPTRLMSREKVGLVYRTLLKVKEMYPSLHLYTLTDQMMVHCDELFLLETGKNRMKSGSFLSTGWFTMVLAMELCEQIFVFGMVSENYCRDRIQPTVPYHYFEKGELDECKMYLTHERAPHGGHRFITEKAVFSRWAKKRNIVFTHPSWPDG</sequence>
<evidence type="ECO:0000256" key="17">
    <source>
        <dbReference type="ARBA" id="ARBA00050681"/>
    </source>
</evidence>
<comment type="pathway">
    <text evidence="2">Protein modification; protein glycosylation.</text>
</comment>
<evidence type="ECO:0000256" key="3">
    <source>
        <dbReference type="ARBA" id="ARBA00004934"/>
    </source>
</evidence>
<dbReference type="GO" id="GO:0001574">
    <property type="term" value="P:ganglioside biosynthetic process"/>
    <property type="evidence" value="ECO:0007669"/>
    <property type="project" value="TreeGrafter"/>
</dbReference>
<dbReference type="GO" id="GO:0001665">
    <property type="term" value="F:alpha-N-acetylgalactosaminide alpha-2,6-sialyltransferase activity"/>
    <property type="evidence" value="ECO:0007669"/>
    <property type="project" value="TreeGrafter"/>
</dbReference>
<dbReference type="GO" id="GO:0047290">
    <property type="term" value="F:alpha-N-acetylneuraminyl-2,3-beta-galactosyl-1,3-N-acetyl-galactosaminide 6-alpha-sialyltransferase activity"/>
    <property type="evidence" value="ECO:0007669"/>
    <property type="project" value="UniProtKB-EC"/>
</dbReference>
<keyword evidence="7 20" id="KW-0812">Transmembrane</keyword>
<dbReference type="Ensembl" id="ENSPMRT00000027198.1">
    <property type="protein sequence ID" value="ENSPMRP00000025622.1"/>
    <property type="gene ID" value="ENSPMRG00000016597.1"/>
</dbReference>
<comment type="catalytic activity">
    <reaction evidence="16">
        <text>a ganglioside GM1b (d18:1(4E)) + CMP-N-acetyl-beta-neuraminate = a ganglioside GD1alpha (d18:1(4E)) + CMP + H(+)</text>
        <dbReference type="Rhea" id="RHEA:41968"/>
        <dbReference type="ChEBI" id="CHEBI:15378"/>
        <dbReference type="ChEBI" id="CHEBI:57812"/>
        <dbReference type="ChEBI" id="CHEBI:60377"/>
        <dbReference type="ChEBI" id="CHEBI:78568"/>
        <dbReference type="ChEBI" id="CHEBI:78569"/>
    </reaction>
    <physiologicalReaction direction="left-to-right" evidence="16">
        <dbReference type="Rhea" id="RHEA:41969"/>
    </physiologicalReaction>
</comment>
<keyword evidence="14" id="KW-1015">Disulfide bond</keyword>
<reference evidence="21" key="1">
    <citation type="submission" date="2025-08" db="UniProtKB">
        <authorList>
            <consortium name="Ensembl"/>
        </authorList>
    </citation>
    <scope>IDENTIFICATION</scope>
</reference>
<evidence type="ECO:0000256" key="18">
    <source>
        <dbReference type="ARBA" id="ARBA00053014"/>
    </source>
</evidence>
<feature type="transmembrane region" description="Helical" evidence="20">
    <location>
        <begin position="25"/>
        <end position="48"/>
    </location>
</feature>
<dbReference type="EC" id="2.4.3.7" evidence="19"/>
<organism evidence="21 22">
    <name type="scientific">Podarcis muralis</name>
    <name type="common">Wall lizard</name>
    <name type="synonym">Lacerta muralis</name>
    <dbReference type="NCBI Taxonomy" id="64176"/>
    <lineage>
        <taxon>Eukaryota</taxon>
        <taxon>Metazoa</taxon>
        <taxon>Chordata</taxon>
        <taxon>Craniata</taxon>
        <taxon>Vertebrata</taxon>
        <taxon>Euteleostomi</taxon>
        <taxon>Lepidosauria</taxon>
        <taxon>Squamata</taxon>
        <taxon>Bifurcata</taxon>
        <taxon>Unidentata</taxon>
        <taxon>Episquamata</taxon>
        <taxon>Laterata</taxon>
        <taxon>Lacertibaenia</taxon>
        <taxon>Lacertidae</taxon>
        <taxon>Podarcis</taxon>
    </lineage>
</organism>
<dbReference type="PANTHER" id="PTHR45906">
    <property type="entry name" value="ALPHA-N-ACETYL-NEURAMINYL-2,3-BETA-GALACTOSYL-1, 3-N-ACETYL-GALACTOSAMINIDE ALPHA-2,6-SIALYLTRANSFERASE-LIKE"/>
    <property type="match status" value="1"/>
</dbReference>
<gene>
    <name evidence="21" type="primary">ST6GALNAC4</name>
</gene>
<keyword evidence="6" id="KW-0808">Transferase</keyword>
<keyword evidence="9" id="KW-0730">Sialic acid</keyword>
<reference evidence="21" key="2">
    <citation type="submission" date="2025-09" db="UniProtKB">
        <authorList>
            <consortium name="Ensembl"/>
        </authorList>
    </citation>
    <scope>IDENTIFICATION</scope>
</reference>
<evidence type="ECO:0000256" key="4">
    <source>
        <dbReference type="ARBA" id="ARBA00006003"/>
    </source>
</evidence>
<proteinExistence type="inferred from homology"/>
<evidence type="ECO:0000256" key="16">
    <source>
        <dbReference type="ARBA" id="ARBA00043744"/>
    </source>
</evidence>
<evidence type="ECO:0000256" key="19">
    <source>
        <dbReference type="ARBA" id="ARBA00066955"/>
    </source>
</evidence>
<evidence type="ECO:0000256" key="15">
    <source>
        <dbReference type="ARBA" id="ARBA00023180"/>
    </source>
</evidence>
<comment type="subcellular location">
    <subcellularLocation>
        <location evidence="1">Golgi apparatus membrane</location>
        <topology evidence="1">Single-pass type II membrane protein</topology>
    </subcellularLocation>
</comment>
<evidence type="ECO:0000256" key="14">
    <source>
        <dbReference type="ARBA" id="ARBA00023157"/>
    </source>
</evidence>
<evidence type="ECO:0000256" key="9">
    <source>
        <dbReference type="ARBA" id="ARBA00022981"/>
    </source>
</evidence>
<keyword evidence="10 20" id="KW-1133">Transmembrane helix</keyword>
<dbReference type="PANTHER" id="PTHR45906:SF4">
    <property type="entry name" value="ALPHA-N-ACETYL-NEURAMINYL-2,3-BETA-GALACTOSYL-1,3-N-ACETYL-GALACTOSAMINIDE ALPHA-2,6-SIALYLTRANSFERASE"/>
    <property type="match status" value="1"/>
</dbReference>
<comment type="catalytic activity">
    <reaction evidence="18">
        <text>3-O-[alpha-Neu5Ac-(2-&gt;3)-beta-D-Gal-(1-&gt;3)-alpha-D-GalNAc]-L-Ser-[protein] + CMP-N-acetyl-beta-neuraminate = a 3-O-{alpha-Neu5Ac-(2-&gt;3)-beta-D-Gal-(1-&gt;3)-[alpha-Neu5Ac-(2-&gt;6)]-alpha-D-GalNAc}-L-seryl-[protein] + CMP + H(+)</text>
        <dbReference type="Rhea" id="RHEA:65280"/>
        <dbReference type="Rhea" id="RHEA-COMP:16760"/>
        <dbReference type="Rhea" id="RHEA-COMP:16761"/>
        <dbReference type="ChEBI" id="CHEBI:15378"/>
        <dbReference type="ChEBI" id="CHEBI:57812"/>
        <dbReference type="ChEBI" id="CHEBI:60377"/>
        <dbReference type="ChEBI" id="CHEBI:156395"/>
        <dbReference type="ChEBI" id="CHEBI:156397"/>
    </reaction>
    <physiologicalReaction direction="left-to-right" evidence="18">
        <dbReference type="Rhea" id="RHEA:65281"/>
    </physiologicalReaction>
</comment>
<evidence type="ECO:0000313" key="22">
    <source>
        <dbReference type="Proteomes" id="UP000472272"/>
    </source>
</evidence>
<keyword evidence="8" id="KW-0735">Signal-anchor</keyword>
<keyword evidence="15" id="KW-0325">Glycoprotein</keyword>
<evidence type="ECO:0000313" key="21">
    <source>
        <dbReference type="Ensembl" id="ENSPMRP00000025622.1"/>
    </source>
</evidence>
<keyword evidence="13 20" id="KW-0472">Membrane</keyword>
<dbReference type="InterPro" id="IPR038578">
    <property type="entry name" value="GT29-like_sf"/>
</dbReference>
<evidence type="ECO:0000256" key="13">
    <source>
        <dbReference type="ARBA" id="ARBA00023136"/>
    </source>
</evidence>
<dbReference type="InterPro" id="IPR001675">
    <property type="entry name" value="Glyco_trans_29"/>
</dbReference>
<protein>
    <recommendedName>
        <fullName evidence="19">alpha-N-acetylneuraminyl-2,3-beta-galactosyl-1,3-N-acetylgalactosaminide6-alpha-sialyltransferase</fullName>
        <ecNumber evidence="19">2.4.3.7</ecNumber>
    </recommendedName>
</protein>
<evidence type="ECO:0000256" key="7">
    <source>
        <dbReference type="ARBA" id="ARBA00022692"/>
    </source>
</evidence>
<dbReference type="GO" id="GO:0000139">
    <property type="term" value="C:Golgi membrane"/>
    <property type="evidence" value="ECO:0007669"/>
    <property type="project" value="UniProtKB-SubCell"/>
</dbReference>
<dbReference type="Pfam" id="PF00777">
    <property type="entry name" value="Glyco_transf_29"/>
    <property type="match status" value="1"/>
</dbReference>
<dbReference type="Gene3D" id="3.90.1480.20">
    <property type="entry name" value="Glycosyl transferase family 29"/>
    <property type="match status" value="1"/>
</dbReference>
<dbReference type="AlphaFoldDB" id="A0A670JRK7"/>
<evidence type="ECO:0000256" key="12">
    <source>
        <dbReference type="ARBA" id="ARBA00023098"/>
    </source>
</evidence>
<evidence type="ECO:0000256" key="6">
    <source>
        <dbReference type="ARBA" id="ARBA00022679"/>
    </source>
</evidence>
<evidence type="ECO:0000256" key="8">
    <source>
        <dbReference type="ARBA" id="ARBA00022968"/>
    </source>
</evidence>
<keyword evidence="11" id="KW-0333">Golgi apparatus</keyword>
<evidence type="ECO:0000256" key="5">
    <source>
        <dbReference type="ARBA" id="ARBA00022676"/>
    </source>
</evidence>
<keyword evidence="5" id="KW-0328">Glycosyltransferase</keyword>
<dbReference type="Proteomes" id="UP000472272">
    <property type="component" value="Unplaced"/>
</dbReference>
<keyword evidence="22" id="KW-1185">Reference proteome</keyword>
<name>A0A670JRK7_PODMU</name>
<comment type="pathway">
    <text evidence="3">Glycolipid biosynthesis.</text>
</comment>
<comment type="catalytic activity">
    <reaction evidence="17">
        <text>3-O-[alpha-Neu5Ac-(2-&gt;3)-beta-D-Gal-(1-&gt;3)-alpha-D-GalNAc]-L-Thr-[protein] + CMP-N-acetyl-beta-neuraminate = a 3-O-{alpha-Neu5Ac-(2-&gt;3)-beta-D-Gal-(1-&gt;3)-[alpha-Neu5Ac-(2-&gt;6)]-alpha-D-GalNAc}-L-threonyl-[protein] + CMP + H(+)</text>
        <dbReference type="Rhea" id="RHEA:65284"/>
        <dbReference type="Rhea" id="RHEA-COMP:16762"/>
        <dbReference type="Rhea" id="RHEA-COMP:16763"/>
        <dbReference type="ChEBI" id="CHEBI:15378"/>
        <dbReference type="ChEBI" id="CHEBI:57812"/>
        <dbReference type="ChEBI" id="CHEBI:60377"/>
        <dbReference type="ChEBI" id="CHEBI:156396"/>
        <dbReference type="ChEBI" id="CHEBI:156398"/>
    </reaction>
    <physiologicalReaction direction="left-to-right" evidence="17">
        <dbReference type="Rhea" id="RHEA:65285"/>
    </physiologicalReaction>
</comment>
<comment type="similarity">
    <text evidence="4">Belongs to the glycosyltransferase 29 family.</text>
</comment>
<evidence type="ECO:0000256" key="1">
    <source>
        <dbReference type="ARBA" id="ARBA00004323"/>
    </source>
</evidence>
<dbReference type="FunFam" id="3.90.1480.20:FF:000008">
    <property type="entry name" value="ST6 N-acetylgalactosaminide alpha-2,6-sialyltransferase 3"/>
    <property type="match status" value="1"/>
</dbReference>
<dbReference type="GeneTree" id="ENSGT00940000157958"/>
<dbReference type="GO" id="GO:0009311">
    <property type="term" value="P:oligosaccharide metabolic process"/>
    <property type="evidence" value="ECO:0007669"/>
    <property type="project" value="TreeGrafter"/>
</dbReference>
<evidence type="ECO:0000256" key="20">
    <source>
        <dbReference type="SAM" id="Phobius"/>
    </source>
</evidence>
<evidence type="ECO:0000256" key="10">
    <source>
        <dbReference type="ARBA" id="ARBA00022989"/>
    </source>
</evidence>
<evidence type="ECO:0000256" key="11">
    <source>
        <dbReference type="ARBA" id="ARBA00023034"/>
    </source>
</evidence>
<evidence type="ECO:0000256" key="2">
    <source>
        <dbReference type="ARBA" id="ARBA00004922"/>
    </source>
</evidence>
<accession>A0A670JRK7</accession>